<reference evidence="4" key="2">
    <citation type="submission" date="2016-04" db="EMBL/GenBank/DDBJ databases">
        <authorList>
            <person name="Guldener U."/>
            <person name="Guldener U."/>
        </authorList>
    </citation>
    <scope>NUCLEOTIDE SEQUENCE [LARGE SCALE GENOMIC DNA]</scope>
    <source>
        <strain evidence="4">UB2112</strain>
    </source>
</reference>
<dbReference type="PANTHER" id="PTHR37948:SF1">
    <property type="entry name" value="BLL5189 PROTEIN"/>
    <property type="match status" value="1"/>
</dbReference>
<dbReference type="Proteomes" id="UP000658997">
    <property type="component" value="Unassembled WGS sequence"/>
</dbReference>
<evidence type="ECO:0000313" key="5">
    <source>
        <dbReference type="Proteomes" id="UP000658997"/>
    </source>
</evidence>
<evidence type="ECO:0000313" key="3">
    <source>
        <dbReference type="EMBL" id="SYW81415.1"/>
    </source>
</evidence>
<dbReference type="AlphaFoldDB" id="A0A1K0GJJ2"/>
<dbReference type="Proteomes" id="UP000179920">
    <property type="component" value="Chromosome II"/>
</dbReference>
<reference evidence="3" key="3">
    <citation type="submission" date="2018-08" db="EMBL/GenBank/DDBJ databases">
        <authorList>
            <person name="Guldener U."/>
        </authorList>
    </citation>
    <scope>NUCLEOTIDE SEQUENCE</scope>
    <source>
        <strain evidence="3">UB2</strain>
    </source>
</reference>
<dbReference type="EMBL" id="LT558118">
    <property type="protein sequence ID" value="SAM71518.1"/>
    <property type="molecule type" value="Genomic_DNA"/>
</dbReference>
<proteinExistence type="predicted"/>
<feature type="region of interest" description="Disordered" evidence="1">
    <location>
        <begin position="23"/>
        <end position="198"/>
    </location>
</feature>
<evidence type="ECO:0000313" key="4">
    <source>
        <dbReference type="Proteomes" id="UP000179920"/>
    </source>
</evidence>
<dbReference type="OrthoDB" id="4850at2759"/>
<sequence>MDDSEQDYEAIRQENIRKNAELMLSLGLNPTSTRLRPSSPERKPSSSKRRSSPTDRATPDSGDQRSSSRKSSRIASGSRPRSYRERDLLPSIARQKQKKEKKLREGTRKSSRASTSSRTKYTDWDSDEENDSDAYVPRWHGGSTPGQGMKGSADHDDGSDEVNSSRGSRTFDLSGRRILNKLSNPAAPPLSPKGGDEIYEERMPLPSREHIVDDRGRGALIFEPEFSQFRPNVTPEEMLREGAFGGTAFRDYYSRVLQRDIDVEAELAELPEHWLEDLDVDDMLRRSQLEPSVNKFKVKAGQSLEDWEKAGWIRPIDPRGWFQWYYRFFLGRRSADDARQIGRWLKACGPGGRFRKSLAINVATKGGGRWDDPKVNPVVRQTLWQWGYDLTESDYRAFL</sequence>
<evidence type="ECO:0000256" key="1">
    <source>
        <dbReference type="SAM" id="MobiDB-lite"/>
    </source>
</evidence>
<accession>A0A1K0GJJ2</accession>
<dbReference type="EMBL" id="ULHB01000096">
    <property type="protein sequence ID" value="SYW81415.1"/>
    <property type="molecule type" value="Genomic_DNA"/>
</dbReference>
<gene>
    <name evidence="3" type="ORF">UBRO2_04285</name>
    <name evidence="2" type="ORF">UBRO_00316</name>
</gene>
<protein>
    <submittedName>
        <fullName evidence="2">Uncharacterized protein</fullName>
    </submittedName>
</protein>
<reference evidence="2" key="1">
    <citation type="submission" date="2016-04" db="EMBL/GenBank/DDBJ databases">
        <authorList>
            <person name="Evans L.H."/>
            <person name="Alamgir A."/>
            <person name="Owens N."/>
            <person name="Weber N.D."/>
            <person name="Virtaneva K."/>
            <person name="Barbian K."/>
            <person name="Babar A."/>
            <person name="Rosenke K."/>
        </authorList>
    </citation>
    <scope>NUCLEOTIDE SEQUENCE</scope>
    <source>
        <strain evidence="2">UB2112</strain>
    </source>
</reference>
<keyword evidence="5" id="KW-1185">Reference proteome</keyword>
<evidence type="ECO:0000313" key="2">
    <source>
        <dbReference type="EMBL" id="SAM71518.1"/>
    </source>
</evidence>
<organism evidence="2 4">
    <name type="scientific">Ustilago bromivora</name>
    <dbReference type="NCBI Taxonomy" id="307758"/>
    <lineage>
        <taxon>Eukaryota</taxon>
        <taxon>Fungi</taxon>
        <taxon>Dikarya</taxon>
        <taxon>Basidiomycota</taxon>
        <taxon>Ustilaginomycotina</taxon>
        <taxon>Ustilaginomycetes</taxon>
        <taxon>Ustilaginales</taxon>
        <taxon>Ustilaginaceae</taxon>
        <taxon>Ustilago</taxon>
    </lineage>
</organism>
<name>A0A1K0GJJ2_9BASI</name>
<dbReference type="PANTHER" id="PTHR37948">
    <property type="entry name" value="ZGC:113208"/>
    <property type="match status" value="1"/>
</dbReference>